<proteinExistence type="predicted"/>
<evidence type="ECO:0000256" key="1">
    <source>
        <dbReference type="SAM" id="Phobius"/>
    </source>
</evidence>
<reference evidence="2 3" key="1">
    <citation type="submission" date="2024-11" db="EMBL/GenBank/DDBJ databases">
        <title>A near-complete genome assembly of Cinchona calisaya.</title>
        <authorList>
            <person name="Lian D.C."/>
            <person name="Zhao X.W."/>
            <person name="Wei L."/>
        </authorList>
    </citation>
    <scope>NUCLEOTIDE SEQUENCE [LARGE SCALE GENOMIC DNA]</scope>
    <source>
        <tissue evidence="2">Nenye</tissue>
    </source>
</reference>
<evidence type="ECO:0008006" key="4">
    <source>
        <dbReference type="Google" id="ProtNLM"/>
    </source>
</evidence>
<sequence>MTFSEPFRAALMIFQETIKLLPKNGKLVALTIVLTLVLSSIFFLIFNFSNKSLLRDMLMRESLIPLTRANSAEFSTLLARLKEDFELMLVIDVAFILAYWFIWLFSIVATILLSAFSHAERRLSENNFILLVLRSWKRPMITGFYTTIMDIGYIFVVFLMASPFIAFFSNSMSGAHLTIYLVGIVACVFYSYLSIVWVLGIVVSVIEGNCYGFGALGKAEELIEGKRIEGFILNAIFVLLSVALSQGSRIIRGHKWLVNDMVYELFLVNFSCLLRLLHFMAYTVLYFQCKKNHGEEIELQGEGGVEYTKIYSTPLVDGTA</sequence>
<protein>
    <recommendedName>
        <fullName evidence="4">ATP synthase F0 subunit 6</fullName>
    </recommendedName>
</protein>
<comment type="caution">
    <text evidence="2">The sequence shown here is derived from an EMBL/GenBank/DDBJ whole genome shotgun (WGS) entry which is preliminary data.</text>
</comment>
<keyword evidence="1" id="KW-0812">Transmembrane</keyword>
<keyword evidence="1" id="KW-1133">Transmembrane helix</keyword>
<dbReference type="EMBL" id="JBJUIK010000002">
    <property type="protein sequence ID" value="KAL3535308.1"/>
    <property type="molecule type" value="Genomic_DNA"/>
</dbReference>
<accession>A0ABD3AW83</accession>
<feature type="transmembrane region" description="Helical" evidence="1">
    <location>
        <begin position="179"/>
        <end position="206"/>
    </location>
</feature>
<dbReference type="AlphaFoldDB" id="A0ABD3AW83"/>
<keyword evidence="3" id="KW-1185">Reference proteome</keyword>
<name>A0ABD3AW83_9GENT</name>
<evidence type="ECO:0000313" key="3">
    <source>
        <dbReference type="Proteomes" id="UP001630127"/>
    </source>
</evidence>
<feature type="transmembrane region" description="Helical" evidence="1">
    <location>
        <begin position="87"/>
        <end position="113"/>
    </location>
</feature>
<dbReference type="PANTHER" id="PTHR33133">
    <property type="entry name" value="OS08G0107100 PROTEIN-RELATED"/>
    <property type="match status" value="1"/>
</dbReference>
<dbReference type="Proteomes" id="UP001630127">
    <property type="component" value="Unassembled WGS sequence"/>
</dbReference>
<feature type="transmembrane region" description="Helical" evidence="1">
    <location>
        <begin position="265"/>
        <end position="287"/>
    </location>
</feature>
<gene>
    <name evidence="2" type="ORF">ACH5RR_003769</name>
</gene>
<organism evidence="2 3">
    <name type="scientific">Cinchona calisaya</name>
    <dbReference type="NCBI Taxonomy" id="153742"/>
    <lineage>
        <taxon>Eukaryota</taxon>
        <taxon>Viridiplantae</taxon>
        <taxon>Streptophyta</taxon>
        <taxon>Embryophyta</taxon>
        <taxon>Tracheophyta</taxon>
        <taxon>Spermatophyta</taxon>
        <taxon>Magnoliopsida</taxon>
        <taxon>eudicotyledons</taxon>
        <taxon>Gunneridae</taxon>
        <taxon>Pentapetalae</taxon>
        <taxon>asterids</taxon>
        <taxon>lamiids</taxon>
        <taxon>Gentianales</taxon>
        <taxon>Rubiaceae</taxon>
        <taxon>Cinchonoideae</taxon>
        <taxon>Cinchoneae</taxon>
        <taxon>Cinchona</taxon>
    </lineage>
</organism>
<feature type="transmembrane region" description="Helical" evidence="1">
    <location>
        <begin position="144"/>
        <end position="167"/>
    </location>
</feature>
<keyword evidence="1" id="KW-0472">Membrane</keyword>
<feature type="transmembrane region" description="Helical" evidence="1">
    <location>
        <begin position="27"/>
        <end position="49"/>
    </location>
</feature>
<feature type="transmembrane region" description="Helical" evidence="1">
    <location>
        <begin position="227"/>
        <end position="245"/>
    </location>
</feature>
<evidence type="ECO:0000313" key="2">
    <source>
        <dbReference type="EMBL" id="KAL3535308.1"/>
    </source>
</evidence>
<dbReference type="PANTHER" id="PTHR33133:SF1">
    <property type="entry name" value="EXPRESSED PROTEIN-RELATED"/>
    <property type="match status" value="1"/>
</dbReference>